<sequence length="149" mass="16760">MSCGGCINICGRNKDKLLDHAISLGDTTDANLCEYKSSIINVSIVFWEKDDTGKPHLIAKLLSDPKQVTFIVRDRDPNPQTQNQEKQSSNPQLSTVIISEVLKLNCLHNNFGDNSLKRYKPCTHTSSTVTDWQKFDDGEGDKRFGCRKE</sequence>
<evidence type="ECO:0000313" key="1">
    <source>
        <dbReference type="EMBL" id="GIX97759.1"/>
    </source>
</evidence>
<dbReference type="AlphaFoldDB" id="A0AAV4PM78"/>
<accession>A0AAV4PM78</accession>
<gene>
    <name evidence="1" type="ORF">CDAR_582581</name>
</gene>
<organism evidence="1 2">
    <name type="scientific">Caerostris darwini</name>
    <dbReference type="NCBI Taxonomy" id="1538125"/>
    <lineage>
        <taxon>Eukaryota</taxon>
        <taxon>Metazoa</taxon>
        <taxon>Ecdysozoa</taxon>
        <taxon>Arthropoda</taxon>
        <taxon>Chelicerata</taxon>
        <taxon>Arachnida</taxon>
        <taxon>Araneae</taxon>
        <taxon>Araneomorphae</taxon>
        <taxon>Entelegynae</taxon>
        <taxon>Araneoidea</taxon>
        <taxon>Araneidae</taxon>
        <taxon>Caerostris</taxon>
    </lineage>
</organism>
<comment type="caution">
    <text evidence="1">The sequence shown here is derived from an EMBL/GenBank/DDBJ whole genome shotgun (WGS) entry which is preliminary data.</text>
</comment>
<reference evidence="1 2" key="1">
    <citation type="submission" date="2021-06" db="EMBL/GenBank/DDBJ databases">
        <title>Caerostris darwini draft genome.</title>
        <authorList>
            <person name="Kono N."/>
            <person name="Arakawa K."/>
        </authorList>
    </citation>
    <scope>NUCLEOTIDE SEQUENCE [LARGE SCALE GENOMIC DNA]</scope>
</reference>
<dbReference type="EMBL" id="BPLQ01003069">
    <property type="protein sequence ID" value="GIX97759.1"/>
    <property type="molecule type" value="Genomic_DNA"/>
</dbReference>
<name>A0AAV4PM78_9ARAC</name>
<keyword evidence="2" id="KW-1185">Reference proteome</keyword>
<evidence type="ECO:0000313" key="2">
    <source>
        <dbReference type="Proteomes" id="UP001054837"/>
    </source>
</evidence>
<proteinExistence type="predicted"/>
<protein>
    <submittedName>
        <fullName evidence="1">Uncharacterized protein</fullName>
    </submittedName>
</protein>
<dbReference type="Proteomes" id="UP001054837">
    <property type="component" value="Unassembled WGS sequence"/>
</dbReference>